<accession>A0ACB9FL20</accession>
<evidence type="ECO:0000313" key="1">
    <source>
        <dbReference type="EMBL" id="KAI3771857.1"/>
    </source>
</evidence>
<dbReference type="Proteomes" id="UP001055879">
    <property type="component" value="Linkage Group LG01"/>
</dbReference>
<keyword evidence="2" id="KW-1185">Reference proteome</keyword>
<protein>
    <submittedName>
        <fullName evidence="1">Uncharacterized protein</fullName>
    </submittedName>
</protein>
<sequence length="247" mass="27652">MMCNSFLLRQGVLNLEFRVSIAAALIVISSLRYKSISCANPEGTSVLGSLLMVLHSWPSSSTQPSIQTLIMFIKRSIHSSNHLPELKERMGAETFVEIILAIILPPIGIFLRCSFNELIPCDLISIFNDKELELLISGLPEIDLDDLMAHSEYTGYTVGSNVVVWFWEVVKAFNKEDKVRLLQFQTGTSKIFLNTRQRNSFRGDYYLLSMKLAKVLGLASDIRLAVSHSGVPAFESSFLITSTKRNS</sequence>
<name>A0ACB9FL20_ARCLA</name>
<dbReference type="EMBL" id="CM042047">
    <property type="protein sequence ID" value="KAI3771857.1"/>
    <property type="molecule type" value="Genomic_DNA"/>
</dbReference>
<organism evidence="1 2">
    <name type="scientific">Arctium lappa</name>
    <name type="common">Greater burdock</name>
    <name type="synonym">Lappa major</name>
    <dbReference type="NCBI Taxonomy" id="4217"/>
    <lineage>
        <taxon>Eukaryota</taxon>
        <taxon>Viridiplantae</taxon>
        <taxon>Streptophyta</taxon>
        <taxon>Embryophyta</taxon>
        <taxon>Tracheophyta</taxon>
        <taxon>Spermatophyta</taxon>
        <taxon>Magnoliopsida</taxon>
        <taxon>eudicotyledons</taxon>
        <taxon>Gunneridae</taxon>
        <taxon>Pentapetalae</taxon>
        <taxon>asterids</taxon>
        <taxon>campanulids</taxon>
        <taxon>Asterales</taxon>
        <taxon>Asteraceae</taxon>
        <taxon>Carduoideae</taxon>
        <taxon>Cardueae</taxon>
        <taxon>Arctiinae</taxon>
        <taxon>Arctium</taxon>
    </lineage>
</organism>
<reference evidence="1 2" key="2">
    <citation type="journal article" date="2022" name="Mol. Ecol. Resour.">
        <title>The genomes of chicory, endive, great burdock and yacon provide insights into Asteraceae paleo-polyploidization history and plant inulin production.</title>
        <authorList>
            <person name="Fan W."/>
            <person name="Wang S."/>
            <person name="Wang H."/>
            <person name="Wang A."/>
            <person name="Jiang F."/>
            <person name="Liu H."/>
            <person name="Zhao H."/>
            <person name="Xu D."/>
            <person name="Zhang Y."/>
        </authorList>
    </citation>
    <scope>NUCLEOTIDE SEQUENCE [LARGE SCALE GENOMIC DNA]</scope>
    <source>
        <strain evidence="2">cv. Niubang</strain>
    </source>
</reference>
<comment type="caution">
    <text evidence="1">The sequence shown here is derived from an EMBL/GenBank/DDBJ whole genome shotgun (WGS) entry which is preliminary data.</text>
</comment>
<evidence type="ECO:0000313" key="2">
    <source>
        <dbReference type="Proteomes" id="UP001055879"/>
    </source>
</evidence>
<reference evidence="2" key="1">
    <citation type="journal article" date="2022" name="Mol. Ecol. Resour.">
        <title>The genomes of chicory, endive, great burdock and yacon provide insights into Asteraceae palaeo-polyploidization history and plant inulin production.</title>
        <authorList>
            <person name="Fan W."/>
            <person name="Wang S."/>
            <person name="Wang H."/>
            <person name="Wang A."/>
            <person name="Jiang F."/>
            <person name="Liu H."/>
            <person name="Zhao H."/>
            <person name="Xu D."/>
            <person name="Zhang Y."/>
        </authorList>
    </citation>
    <scope>NUCLEOTIDE SEQUENCE [LARGE SCALE GENOMIC DNA]</scope>
    <source>
        <strain evidence="2">cv. Niubang</strain>
    </source>
</reference>
<gene>
    <name evidence="1" type="ORF">L6452_03028</name>
</gene>
<proteinExistence type="predicted"/>